<dbReference type="Proteomes" id="UP000327044">
    <property type="component" value="Unassembled WGS sequence"/>
</dbReference>
<accession>A0A5N4B0B8</accession>
<evidence type="ECO:0000313" key="2">
    <source>
        <dbReference type="Proteomes" id="UP000327044"/>
    </source>
</evidence>
<dbReference type="InParanoid" id="A0A5N4B0B8"/>
<keyword evidence="2" id="KW-1185">Reference proteome</keyword>
<sequence>MFKCSCADSVINLNICKHIHSVCNYFLKGTEDPLPNMYDETSEISNLMPETSLNIPKENNSMITTKLEILLGLNSRTVLDASNTLYVQKSLDKLIDIYNNSTKINIKPIEQVNVQQKIEPQIRFSSKNKKREVTYPSTSTKEEEMIQSMLKVTDGSVPNIHTCFDHTYTNTI</sequence>
<evidence type="ECO:0008006" key="3">
    <source>
        <dbReference type="Google" id="ProtNLM"/>
    </source>
</evidence>
<dbReference type="AlphaFoldDB" id="A0A5N4B0B8"/>
<proteinExistence type="predicted"/>
<name>A0A5N4B0B8_PHOPY</name>
<dbReference type="EMBL" id="VVIM01000001">
    <property type="protein sequence ID" value="KAB0803047.1"/>
    <property type="molecule type" value="Genomic_DNA"/>
</dbReference>
<gene>
    <name evidence="1" type="ORF">PPYR_00017</name>
</gene>
<reference evidence="1 2" key="1">
    <citation type="journal article" date="2018" name="Elife">
        <title>Firefly genomes illuminate parallel origins of bioluminescence in beetles.</title>
        <authorList>
            <person name="Fallon T.R."/>
            <person name="Lower S.E."/>
            <person name="Chang C.H."/>
            <person name="Bessho-Uehara M."/>
            <person name="Martin G.J."/>
            <person name="Bewick A.J."/>
            <person name="Behringer M."/>
            <person name="Debat H.J."/>
            <person name="Wong I."/>
            <person name="Day J.C."/>
            <person name="Suvorov A."/>
            <person name="Silva C.J."/>
            <person name="Stanger-Hall K.F."/>
            <person name="Hall D.W."/>
            <person name="Schmitz R.J."/>
            <person name="Nelson D.R."/>
            <person name="Lewis S.M."/>
            <person name="Shigenobu S."/>
            <person name="Bybee S.M."/>
            <person name="Larracuente A.M."/>
            <person name="Oba Y."/>
            <person name="Weng J.K."/>
        </authorList>
    </citation>
    <scope>NUCLEOTIDE SEQUENCE [LARGE SCALE GENOMIC DNA]</scope>
    <source>
        <strain evidence="1">1611_PpyrPB1</strain>
        <tissue evidence="1">Whole body</tissue>
    </source>
</reference>
<protein>
    <recommendedName>
        <fullName evidence="3">SWIM-type domain-containing protein</fullName>
    </recommendedName>
</protein>
<organism evidence="1 2">
    <name type="scientific">Photinus pyralis</name>
    <name type="common">Common eastern firefly</name>
    <name type="synonym">Lampyris pyralis</name>
    <dbReference type="NCBI Taxonomy" id="7054"/>
    <lineage>
        <taxon>Eukaryota</taxon>
        <taxon>Metazoa</taxon>
        <taxon>Ecdysozoa</taxon>
        <taxon>Arthropoda</taxon>
        <taxon>Hexapoda</taxon>
        <taxon>Insecta</taxon>
        <taxon>Pterygota</taxon>
        <taxon>Neoptera</taxon>
        <taxon>Endopterygota</taxon>
        <taxon>Coleoptera</taxon>
        <taxon>Polyphaga</taxon>
        <taxon>Elateriformia</taxon>
        <taxon>Elateroidea</taxon>
        <taxon>Lampyridae</taxon>
        <taxon>Lampyrinae</taxon>
        <taxon>Photinus</taxon>
    </lineage>
</organism>
<evidence type="ECO:0000313" key="1">
    <source>
        <dbReference type="EMBL" id="KAB0803047.1"/>
    </source>
</evidence>
<comment type="caution">
    <text evidence="1">The sequence shown here is derived from an EMBL/GenBank/DDBJ whole genome shotgun (WGS) entry which is preliminary data.</text>
</comment>